<dbReference type="Gene3D" id="1.20.5.4130">
    <property type="match status" value="1"/>
</dbReference>
<dbReference type="Pfam" id="PF18052">
    <property type="entry name" value="Rx_N"/>
    <property type="match status" value="1"/>
</dbReference>
<evidence type="ECO:0000256" key="1">
    <source>
        <dbReference type="ARBA" id="ARBA00008894"/>
    </source>
</evidence>
<evidence type="ECO:0000256" key="3">
    <source>
        <dbReference type="ARBA" id="ARBA00022737"/>
    </source>
</evidence>
<comment type="similarity">
    <text evidence="1">Belongs to the disease resistance NB-LRR family.</text>
</comment>
<dbReference type="SUPFAM" id="SSF52540">
    <property type="entry name" value="P-loop containing nucleoside triphosphate hydrolases"/>
    <property type="match status" value="1"/>
</dbReference>
<dbReference type="GO" id="GO:0005524">
    <property type="term" value="F:ATP binding"/>
    <property type="evidence" value="ECO:0007669"/>
    <property type="project" value="UniProtKB-KW"/>
</dbReference>
<name>A0AAQ3V0G0_PASNO</name>
<dbReference type="Proteomes" id="UP001341281">
    <property type="component" value="Chromosome 10"/>
</dbReference>
<evidence type="ECO:0000256" key="2">
    <source>
        <dbReference type="ARBA" id="ARBA00022614"/>
    </source>
</evidence>
<dbReference type="AlphaFoldDB" id="A0AAQ3V0G0"/>
<dbReference type="PRINTS" id="PR00364">
    <property type="entry name" value="DISEASERSIST"/>
</dbReference>
<dbReference type="SMART" id="SM00367">
    <property type="entry name" value="LRR_CC"/>
    <property type="match status" value="3"/>
</dbReference>
<keyword evidence="6" id="KW-0067">ATP-binding</keyword>
<organism evidence="9 10">
    <name type="scientific">Paspalum notatum var. saurae</name>
    <dbReference type="NCBI Taxonomy" id="547442"/>
    <lineage>
        <taxon>Eukaryota</taxon>
        <taxon>Viridiplantae</taxon>
        <taxon>Streptophyta</taxon>
        <taxon>Embryophyta</taxon>
        <taxon>Tracheophyta</taxon>
        <taxon>Spermatophyta</taxon>
        <taxon>Magnoliopsida</taxon>
        <taxon>Liliopsida</taxon>
        <taxon>Poales</taxon>
        <taxon>Poaceae</taxon>
        <taxon>PACMAD clade</taxon>
        <taxon>Panicoideae</taxon>
        <taxon>Andropogonodae</taxon>
        <taxon>Paspaleae</taxon>
        <taxon>Paspalinae</taxon>
        <taxon>Paspalum</taxon>
    </lineage>
</organism>
<dbReference type="InterPro" id="IPR032675">
    <property type="entry name" value="LRR_dom_sf"/>
</dbReference>
<reference evidence="9 10" key="1">
    <citation type="submission" date="2024-02" db="EMBL/GenBank/DDBJ databases">
        <title>High-quality chromosome-scale genome assembly of Pensacola bahiagrass (Paspalum notatum Flugge var. saurae).</title>
        <authorList>
            <person name="Vega J.M."/>
            <person name="Podio M."/>
            <person name="Orjuela J."/>
            <person name="Siena L.A."/>
            <person name="Pessino S.C."/>
            <person name="Combes M.C."/>
            <person name="Mariac C."/>
            <person name="Albertini E."/>
            <person name="Pupilli F."/>
            <person name="Ortiz J.P.A."/>
            <person name="Leblanc O."/>
        </authorList>
    </citation>
    <scope>NUCLEOTIDE SEQUENCE [LARGE SCALE GENOMIC DNA]</scope>
    <source>
        <strain evidence="9">R1</strain>
        <tissue evidence="9">Leaf</tissue>
    </source>
</reference>
<evidence type="ECO:0000259" key="7">
    <source>
        <dbReference type="Pfam" id="PF00931"/>
    </source>
</evidence>
<dbReference type="InterPro" id="IPR006553">
    <property type="entry name" value="Leu-rich_rpt_Cys-con_subtyp"/>
</dbReference>
<gene>
    <name evidence="9" type="ORF">U9M48_044785</name>
</gene>
<evidence type="ECO:0000259" key="8">
    <source>
        <dbReference type="Pfam" id="PF18052"/>
    </source>
</evidence>
<evidence type="ECO:0000313" key="10">
    <source>
        <dbReference type="Proteomes" id="UP001341281"/>
    </source>
</evidence>
<evidence type="ECO:0000256" key="4">
    <source>
        <dbReference type="ARBA" id="ARBA00022741"/>
    </source>
</evidence>
<keyword evidence="2" id="KW-0433">Leucine-rich repeat</keyword>
<dbReference type="PANTHER" id="PTHR36766:SF40">
    <property type="entry name" value="DISEASE RESISTANCE PROTEIN RGA3"/>
    <property type="match status" value="1"/>
</dbReference>
<proteinExistence type="inferred from homology"/>
<evidence type="ECO:0000256" key="6">
    <source>
        <dbReference type="ARBA" id="ARBA00022840"/>
    </source>
</evidence>
<feature type="domain" description="NB-ARC" evidence="7">
    <location>
        <begin position="294"/>
        <end position="432"/>
    </location>
</feature>
<dbReference type="InterPro" id="IPR027417">
    <property type="entry name" value="P-loop_NTPase"/>
</dbReference>
<evidence type="ECO:0000313" key="9">
    <source>
        <dbReference type="EMBL" id="WVZ99502.1"/>
    </source>
</evidence>
<dbReference type="SUPFAM" id="SSF52058">
    <property type="entry name" value="L domain-like"/>
    <property type="match status" value="2"/>
</dbReference>
<evidence type="ECO:0000256" key="5">
    <source>
        <dbReference type="ARBA" id="ARBA00022821"/>
    </source>
</evidence>
<keyword evidence="3" id="KW-0677">Repeat</keyword>
<dbReference type="InterPro" id="IPR041118">
    <property type="entry name" value="Rx_N"/>
</dbReference>
<keyword evidence="4" id="KW-0547">Nucleotide-binding</keyword>
<dbReference type="GO" id="GO:0006952">
    <property type="term" value="P:defense response"/>
    <property type="evidence" value="ECO:0007669"/>
    <property type="project" value="UniProtKB-KW"/>
</dbReference>
<dbReference type="GO" id="GO:0043531">
    <property type="term" value="F:ADP binding"/>
    <property type="evidence" value="ECO:0007669"/>
    <property type="project" value="InterPro"/>
</dbReference>
<accession>A0AAQ3V0G0</accession>
<feature type="domain" description="Disease resistance N-terminal" evidence="8">
    <location>
        <begin position="104"/>
        <end position="167"/>
    </location>
</feature>
<dbReference type="PANTHER" id="PTHR36766">
    <property type="entry name" value="PLANT BROAD-SPECTRUM MILDEW RESISTANCE PROTEIN RPW8"/>
    <property type="match status" value="1"/>
</dbReference>
<dbReference type="InterPro" id="IPR002182">
    <property type="entry name" value="NB-ARC"/>
</dbReference>
<dbReference type="GO" id="GO:0051707">
    <property type="term" value="P:response to other organism"/>
    <property type="evidence" value="ECO:0007669"/>
    <property type="project" value="UniProtKB-ARBA"/>
</dbReference>
<protein>
    <submittedName>
        <fullName evidence="9">Uncharacterized protein</fullName>
    </submittedName>
</protein>
<dbReference type="Pfam" id="PF00931">
    <property type="entry name" value="NB-ARC"/>
    <property type="match status" value="1"/>
</dbReference>
<dbReference type="Gene3D" id="3.80.10.10">
    <property type="entry name" value="Ribonuclease Inhibitor"/>
    <property type="match status" value="3"/>
</dbReference>
<dbReference type="EMBL" id="CP144754">
    <property type="protein sequence ID" value="WVZ99502.1"/>
    <property type="molecule type" value="Genomic_DNA"/>
</dbReference>
<dbReference type="Gene3D" id="3.40.50.300">
    <property type="entry name" value="P-loop containing nucleotide triphosphate hydrolases"/>
    <property type="match status" value="1"/>
</dbReference>
<keyword evidence="5" id="KW-0611">Plant defense</keyword>
<sequence>MRKREHLWEVRGLLYSHFLWSGESVLSAYLPLPYCSSLLSPASFSVFHEIASSSTEIRSVIQFLADLMELVEATAMEAAIVWRAQAILETLQHDRLDAWLHRVGLAGGIEELKSEIERMETVVNGVKGRAVGNKPLARSLARVKELMYGADDVVDELDYYRIQHQVEGATFAPATVLEVMVGDVDLGGGEQIYASANTGISNNSVRKNRSRERDNFRIVLPVNGQPAQAECIDCGTLVTWGHGTSVLRKHLNSARCKNKRKNKCAATEQTLNPQRHTSKNIKCSYWEGVWKDEKDRIIGVIKGAKSDHITVLPIVGILGVGKTALAKLVYNDPVVGRQFERIWVWVSNVFDEVRVTREILDIVTLDSHEGYPRNKYSYEGVSNYSKLQEVLKKHMACWSKKFLLVLDDVSDCMDNSRWNELLYVLGSTQAKARAFGDDNYQEYLDIGRQIAAKLKGNPLAAESVVEMLKRPSYYQPLEKHPEGWCLGISTSPWSNHQFCIDSLVNMWISLGFVKSNEIGREYLNVLVNLGFFEQNWSIMHDFARLVSRTEFAIIEVNCTHLRYLKLENKGSSEALHISLSKYYHLEVLDVGHPGIADGFRQLVSLKRLEIQESFKFCSWDVPPAHSHEHMATANFHALPSLECLRIDQCGITGEWLSVILQNVRALEELIIEYCQQISGLSIEGKEISLSNLTLAPRAPSPRNLDEALTRSYPDKLLRIPSHVISSLKEIAIHCCRELTFQGNTEGFSGFTSLEHLWISDCTELISSLVHKNKSANLANRRWLLPCSLGVLHVRHAGLEMLQPCFPGDLTRLTKLELSYISELKSLQLYSCTTLEKLKIKYCNSLELCSCTALEKLKIEGCNSLEALEGVQSLGNLRYLHVSGIPGLKSLPLQSCTALEKLKIEGCNSLEALEGIQSLCSLGYLQVSGIPGLKSLPLQSCTTLEELRIETCPSLDTLEGVESLRFIRHLEVYGCPGLTRFLENLPMQDINVSGLTGEQETALQLLTSLQELRFYGCRRLSDLPVDLRNLPSLKRLEIFDCSSISSLPEKGLPPSLEELEVSGCSDELTEQCRTLATGSLTVKIDGEFVY</sequence>
<keyword evidence="10" id="KW-1185">Reference proteome</keyword>